<proteinExistence type="predicted"/>
<keyword evidence="3" id="KW-1185">Reference proteome</keyword>
<dbReference type="PaxDb" id="65489-OBART12G11580.1"/>
<reference evidence="2" key="2">
    <citation type="submission" date="2015-03" db="UniProtKB">
        <authorList>
            <consortium name="EnsemblPlants"/>
        </authorList>
    </citation>
    <scope>IDENTIFICATION</scope>
</reference>
<name>A0A0D3HUB7_9ORYZ</name>
<evidence type="ECO:0000313" key="3">
    <source>
        <dbReference type="Proteomes" id="UP000026960"/>
    </source>
</evidence>
<dbReference type="AlphaFoldDB" id="A0A0D3HUB7"/>
<dbReference type="Gramene" id="OBART12G11580.1">
    <property type="protein sequence ID" value="OBART12G11580.1"/>
    <property type="gene ID" value="OBART12G11580"/>
</dbReference>
<organism evidence="2">
    <name type="scientific">Oryza barthii</name>
    <dbReference type="NCBI Taxonomy" id="65489"/>
    <lineage>
        <taxon>Eukaryota</taxon>
        <taxon>Viridiplantae</taxon>
        <taxon>Streptophyta</taxon>
        <taxon>Embryophyta</taxon>
        <taxon>Tracheophyta</taxon>
        <taxon>Spermatophyta</taxon>
        <taxon>Magnoliopsida</taxon>
        <taxon>Liliopsida</taxon>
        <taxon>Poales</taxon>
        <taxon>Poaceae</taxon>
        <taxon>BOP clade</taxon>
        <taxon>Oryzoideae</taxon>
        <taxon>Oryzeae</taxon>
        <taxon>Oryzinae</taxon>
        <taxon>Oryza</taxon>
    </lineage>
</organism>
<feature type="compositionally biased region" description="Polar residues" evidence="1">
    <location>
        <begin position="1"/>
        <end position="14"/>
    </location>
</feature>
<dbReference type="Proteomes" id="UP000026960">
    <property type="component" value="Chromosome 12"/>
</dbReference>
<protein>
    <submittedName>
        <fullName evidence="2">Uncharacterized protein</fullName>
    </submittedName>
</protein>
<accession>A0A0D3HUB7</accession>
<feature type="region of interest" description="Disordered" evidence="1">
    <location>
        <begin position="1"/>
        <end position="33"/>
    </location>
</feature>
<reference evidence="2" key="1">
    <citation type="journal article" date="2009" name="Rice">
        <title>De Novo Next Generation Sequencing of Plant Genomes.</title>
        <authorList>
            <person name="Rounsley S."/>
            <person name="Marri P.R."/>
            <person name="Yu Y."/>
            <person name="He R."/>
            <person name="Sisneros N."/>
            <person name="Goicoechea J.L."/>
            <person name="Lee S.J."/>
            <person name="Angelova A."/>
            <person name="Kudrna D."/>
            <person name="Luo M."/>
            <person name="Affourtit J."/>
            <person name="Desany B."/>
            <person name="Knight J."/>
            <person name="Niazi F."/>
            <person name="Egholm M."/>
            <person name="Wing R.A."/>
        </authorList>
    </citation>
    <scope>NUCLEOTIDE SEQUENCE [LARGE SCALE GENOMIC DNA]</scope>
    <source>
        <strain evidence="2">cv. IRGC 105608</strain>
    </source>
</reference>
<dbReference type="EnsemblPlants" id="OBART12G11580.1">
    <property type="protein sequence ID" value="OBART12G11580.1"/>
    <property type="gene ID" value="OBART12G11580"/>
</dbReference>
<sequence length="117" mass="11722">MTEVGSTSAANLATTLPEKGGSATGGSEGRIRPHLQRVRAVTSGVANDLFPLVPMNSAATDLAVRSSAAADLALESSATVNLTGSPPLCAHGSGGKEGVGNSEGVRAYLLKAVKYNN</sequence>
<evidence type="ECO:0000313" key="2">
    <source>
        <dbReference type="EnsemblPlants" id="OBART12G11580.1"/>
    </source>
</evidence>
<dbReference type="HOGENOM" id="CLU_2088506_0_0_1"/>
<evidence type="ECO:0000256" key="1">
    <source>
        <dbReference type="SAM" id="MobiDB-lite"/>
    </source>
</evidence>